<dbReference type="AlphaFoldDB" id="A0A177B8R5"/>
<dbReference type="Proteomes" id="UP000078046">
    <property type="component" value="Unassembled WGS sequence"/>
</dbReference>
<proteinExistence type="predicted"/>
<evidence type="ECO:0000313" key="3">
    <source>
        <dbReference type="Proteomes" id="UP000078046"/>
    </source>
</evidence>
<sequence>MGIFKRMFKRKDSAITVKPGVAINSKELTKPDILNSSKDDKFLDEKFFESTVKQEKNEFKYRTIKLNTPIAKDLLDNEPAKTKIDIIQAKKKKRKNMNFLYEDRKNDVKSSIYKEDPVLKLSIKISKEINELSEQSTETPKIPEKAKKSNYDYVKRIDKEKYFSKTSISSHITEHDKSDNKSNNNTIDSSLSVESVSNEKKSPSSIKKSVQPHILKSKLNDDDASLYSTISQDSNVKYLNKSKIERKTSESSDSEDLNYDLCSTISRSLTKPARGIVEVVSDSSNEIPENDIKKKIVNKKINMVQRYSESSQDNSDYDIVSTSNKSVLSFHSRYSLIGNVSSNDMASINSNIRTTKLLPAIPDDIFSTEISHKPKLPKKPEKNVPREMELPKKPEKFIYVDSEKLKNKMVETTHEKIRVKPELSAKSSDQSIHLFIDKNKTQSIYDCKKIENASTASPHVSLKRQTMPELPSKPRNNRLDTKLNRFRPLQTLKSEEEPEVSELHSKLNKTKKLGNEDLKEVVEKSDSEQRREVETFKYKIDPTISDKNTKEMDKKYIPPLPSKNRVSELDEKLNRMKQWEDKTDKTLTDTESKILSSKNRDSFIINENPKVSELNAKLNRARNWESKIESKKEFPKKEIPKKRDILIKEAQPRISELDSKLNRARKWEVSTDSSIFEVNKEESPKCNVYSVEKPEFNKKYNSSIQEKDKFDFTETSNMSELDKKLFKVRQSQFTKPDNEKSSTDQDSETKKIPPSIKNTFKFNNLMKKDERKVSELNKKLEKIRSGIEKIPESNIQNSEKTKLKQTVQIDKSSNNSSINKNNFTKDEHNSVSSVKSIFETQNSNNTNKPFPKPVKINKFLESNEKTDTFRNNKFNKKNIFEFGSDSSN</sequence>
<protein>
    <submittedName>
        <fullName evidence="2">Uncharacterized protein</fullName>
    </submittedName>
</protein>
<evidence type="ECO:0000256" key="1">
    <source>
        <dbReference type="SAM" id="MobiDB-lite"/>
    </source>
</evidence>
<evidence type="ECO:0000313" key="2">
    <source>
        <dbReference type="EMBL" id="OAF69814.1"/>
    </source>
</evidence>
<accession>A0A177B8R5</accession>
<feature type="compositionally biased region" description="Low complexity" evidence="1">
    <location>
        <begin position="811"/>
        <end position="822"/>
    </location>
</feature>
<feature type="compositionally biased region" description="Polar residues" evidence="1">
    <location>
        <begin position="793"/>
        <end position="810"/>
    </location>
</feature>
<feature type="region of interest" description="Disordered" evidence="1">
    <location>
        <begin position="791"/>
        <end position="830"/>
    </location>
</feature>
<feature type="region of interest" description="Disordered" evidence="1">
    <location>
        <begin position="729"/>
        <end position="758"/>
    </location>
</feature>
<feature type="compositionally biased region" description="Polar residues" evidence="1">
    <location>
        <begin position="181"/>
        <end position="196"/>
    </location>
</feature>
<organism evidence="2 3">
    <name type="scientific">Intoshia linei</name>
    <dbReference type="NCBI Taxonomy" id="1819745"/>
    <lineage>
        <taxon>Eukaryota</taxon>
        <taxon>Metazoa</taxon>
        <taxon>Spiralia</taxon>
        <taxon>Lophotrochozoa</taxon>
        <taxon>Mesozoa</taxon>
        <taxon>Orthonectida</taxon>
        <taxon>Rhopaluridae</taxon>
        <taxon>Intoshia</taxon>
    </lineage>
</organism>
<comment type="caution">
    <text evidence="2">The sequence shown here is derived from an EMBL/GenBank/DDBJ whole genome shotgun (WGS) entry which is preliminary data.</text>
</comment>
<dbReference type="EMBL" id="LWCA01000226">
    <property type="protein sequence ID" value="OAF69814.1"/>
    <property type="molecule type" value="Genomic_DNA"/>
</dbReference>
<feature type="region of interest" description="Disordered" evidence="1">
    <location>
        <begin position="168"/>
        <end position="213"/>
    </location>
</feature>
<gene>
    <name evidence="2" type="ORF">A3Q56_02440</name>
</gene>
<keyword evidence="3" id="KW-1185">Reference proteome</keyword>
<reference evidence="2 3" key="1">
    <citation type="submission" date="2016-04" db="EMBL/GenBank/DDBJ databases">
        <title>The genome of Intoshia linei affirms orthonectids as highly simplified spiralians.</title>
        <authorList>
            <person name="Mikhailov K.V."/>
            <person name="Slusarev G.S."/>
            <person name="Nikitin M.A."/>
            <person name="Logacheva M.D."/>
            <person name="Penin A."/>
            <person name="Aleoshin V."/>
            <person name="Panchin Y.V."/>
        </authorList>
    </citation>
    <scope>NUCLEOTIDE SEQUENCE [LARGE SCALE GENOMIC DNA]</scope>
    <source>
        <strain evidence="2">Intl2013</strain>
        <tissue evidence="2">Whole animal</tissue>
    </source>
</reference>
<feature type="compositionally biased region" description="Basic and acidic residues" evidence="1">
    <location>
        <begin position="736"/>
        <end position="751"/>
    </location>
</feature>
<name>A0A177B8R5_9BILA</name>